<dbReference type="Pfam" id="PF13374">
    <property type="entry name" value="TPR_10"/>
    <property type="match status" value="4"/>
</dbReference>
<accession>A0A7Z9BUT8</accession>
<dbReference type="InterPro" id="IPR024983">
    <property type="entry name" value="CHAT_dom"/>
</dbReference>
<evidence type="ECO:0000313" key="4">
    <source>
        <dbReference type="EMBL" id="VXD19973.1"/>
    </source>
</evidence>
<dbReference type="Proteomes" id="UP000184550">
    <property type="component" value="Unassembled WGS sequence"/>
</dbReference>
<evidence type="ECO:0000256" key="2">
    <source>
        <dbReference type="SAM" id="MobiDB-lite"/>
    </source>
</evidence>
<feature type="compositionally biased region" description="Low complexity" evidence="2">
    <location>
        <begin position="582"/>
        <end position="598"/>
    </location>
</feature>
<keyword evidence="5" id="KW-1185">Reference proteome</keyword>
<keyword evidence="1" id="KW-0802">TPR repeat</keyword>
<name>A0A7Z9BUT8_9CYAN</name>
<evidence type="ECO:0000313" key="5">
    <source>
        <dbReference type="Proteomes" id="UP000184550"/>
    </source>
</evidence>
<proteinExistence type="predicted"/>
<dbReference type="Gene3D" id="1.25.40.10">
    <property type="entry name" value="Tetratricopeptide repeat domain"/>
    <property type="match status" value="3"/>
</dbReference>
<comment type="caution">
    <text evidence="4">The sequence shown here is derived from an EMBL/GenBank/DDBJ whole genome shotgun (WGS) entry which is preliminary data.</text>
</comment>
<feature type="domain" description="CHAT" evidence="3">
    <location>
        <begin position="726"/>
        <end position="1080"/>
    </location>
</feature>
<dbReference type="RefSeq" id="WP_083622738.1">
    <property type="nucleotide sequence ID" value="NZ_LR734871.1"/>
</dbReference>
<feature type="compositionally biased region" description="Polar residues" evidence="2">
    <location>
        <begin position="599"/>
        <end position="615"/>
    </location>
</feature>
<dbReference type="InterPro" id="IPR011990">
    <property type="entry name" value="TPR-like_helical_dom_sf"/>
</dbReference>
<evidence type="ECO:0000256" key="1">
    <source>
        <dbReference type="PROSITE-ProRule" id="PRU00339"/>
    </source>
</evidence>
<feature type="region of interest" description="Disordered" evidence="2">
    <location>
        <begin position="582"/>
        <end position="615"/>
    </location>
</feature>
<dbReference type="SMART" id="SM00028">
    <property type="entry name" value="TPR"/>
    <property type="match status" value="7"/>
</dbReference>
<gene>
    <name evidence="4" type="ORF">PL8927_640038</name>
</gene>
<dbReference type="PANTHER" id="PTHR10098:SF108">
    <property type="entry name" value="TETRATRICOPEPTIDE REPEAT PROTEIN 28"/>
    <property type="match status" value="1"/>
</dbReference>
<dbReference type="EMBL" id="CZCU02000140">
    <property type="protein sequence ID" value="VXD19973.1"/>
    <property type="molecule type" value="Genomic_DNA"/>
</dbReference>
<organism evidence="4 5">
    <name type="scientific">Planktothrix serta PCC 8927</name>
    <dbReference type="NCBI Taxonomy" id="671068"/>
    <lineage>
        <taxon>Bacteria</taxon>
        <taxon>Bacillati</taxon>
        <taxon>Cyanobacteriota</taxon>
        <taxon>Cyanophyceae</taxon>
        <taxon>Oscillatoriophycideae</taxon>
        <taxon>Oscillatoriales</taxon>
        <taxon>Microcoleaceae</taxon>
        <taxon>Planktothrix</taxon>
    </lineage>
</organism>
<feature type="repeat" description="TPR" evidence="1">
    <location>
        <begin position="463"/>
        <end position="496"/>
    </location>
</feature>
<dbReference type="PANTHER" id="PTHR10098">
    <property type="entry name" value="RAPSYN-RELATED"/>
    <property type="match status" value="1"/>
</dbReference>
<dbReference type="SUPFAM" id="SSF48452">
    <property type="entry name" value="TPR-like"/>
    <property type="match status" value="2"/>
</dbReference>
<dbReference type="InterPro" id="IPR019734">
    <property type="entry name" value="TPR_rpt"/>
</dbReference>
<evidence type="ECO:0000259" key="3">
    <source>
        <dbReference type="Pfam" id="PF12770"/>
    </source>
</evidence>
<sequence length="1080" mass="121324">MNEERIQAYLTLIQQLLTCPNGEEPQILNQSLDLVDEGFVQVCEQVAQQLQEAGEENQAGFLRNLAQQVGEYLNASGGEGRETQGNTTQQEYLVFLKEALRLTSESDVNPSIVYPFLASQQAKLNLSLIEVIRAFATRSTIIDLFNFANLVQQFPLGQRDVNLEISITIYSIALNFFDQNNNSTEWATIQNSLATAYSNRIRGERADNLEMAISAYQAALEVRTRTAFPEDWAMTQNNLAVAYYSRIRGERADNLEKAISAYQAALEVRTRTAFPEKWATTQNNLGTAYRNRIRGERADNLEKAISAYQAALEVYTRTAFPEDWAMTQNNLAAAYYSRIRGERADNLEKAIAAYQAALEVYTRTAFPEKWATTQNNLAVAYSDRIRGERADNLENAIAAYQAALEVYTRTAFPEKWAMTQNNLGNAYSDRIRGERADNLEMAIAAFQAALEVRTRTAFPQNHAETLFNLGLAYREVSQNQNAYDTFAAAIDTVEEIRSGITLGGEADRQKLAEEWQKLYVEMIEVCLELENYAAALEYAERSKARNLVELLAATRLKPEGISPQIWERYNNLYQQWWNLQQQGDSSASPPDNSSPNNDTRSIGVSSPIPSTVATANPQNLTHLRKKIDDFIATEITPQDPKFCFGQQVQLIAYREIQALVDEHTAIVEWYFTYKGIHAFIVTDQGQQPIVVSTDSNALAALEQLKEEYLNDYLKDDNHWRQQLSSYLQQLAEILQLNHLISQIPPNCQQLVLVPYRALHLFPLHALPLNKGGEEIAYLSDKFPQGIRYAPSSQILQLSLSEDSTPPGQGETSLSSFSPLYQGGAGGGSLFAIQNPTEDLAYTDIEVEAIQTAFNSPTILKGEDASKTAFNQKSTQLNETIFAHFSCHGYFNFANPRISGLILANAKLSETTATEKDIPRIRSRRGDFNADECLTLPEIFNLRLRQCRLVALSACETGITDISTSSDEYISILAGFFFAGARNVLGTLWAVNDVSTAIFMIHFYEILLGETQIPVALALKQTQEWMRSRTVADLLEWINNCKLISEERRQPICNDLDGWYNLTAIAFQSPYYWAGFCAVGQ</sequence>
<dbReference type="PROSITE" id="PS50005">
    <property type="entry name" value="TPR"/>
    <property type="match status" value="1"/>
</dbReference>
<dbReference type="AlphaFoldDB" id="A0A7Z9BUT8"/>
<reference evidence="4" key="1">
    <citation type="submission" date="2019-10" db="EMBL/GenBank/DDBJ databases">
        <authorList>
            <consortium name="Genoscope - CEA"/>
            <person name="William W."/>
        </authorList>
    </citation>
    <scope>NUCLEOTIDE SEQUENCE [LARGE SCALE GENOMIC DNA]</scope>
    <source>
        <strain evidence="4">BBR_PRJEB10992</strain>
    </source>
</reference>
<protein>
    <recommendedName>
        <fullName evidence="3">CHAT domain-containing protein</fullName>
    </recommendedName>
</protein>
<dbReference type="Pfam" id="PF12770">
    <property type="entry name" value="CHAT"/>
    <property type="match status" value="1"/>
</dbReference>
<dbReference type="OrthoDB" id="433986at2"/>